<dbReference type="GO" id="GO:0016779">
    <property type="term" value="F:nucleotidyltransferase activity"/>
    <property type="evidence" value="ECO:0007669"/>
    <property type="project" value="UniProtKB-KW"/>
</dbReference>
<dbReference type="InterPro" id="IPR004821">
    <property type="entry name" value="Cyt_trans-like"/>
</dbReference>
<gene>
    <name evidence="4" type="ORF">ACFO4N_17310</name>
</gene>
<reference evidence="5" key="1">
    <citation type="journal article" date="2019" name="Int. J. Syst. Evol. Microbiol.">
        <title>The Global Catalogue of Microorganisms (GCM) 10K type strain sequencing project: providing services to taxonomists for standard genome sequencing and annotation.</title>
        <authorList>
            <consortium name="The Broad Institute Genomics Platform"/>
            <consortium name="The Broad Institute Genome Sequencing Center for Infectious Disease"/>
            <person name="Wu L."/>
            <person name="Ma J."/>
        </authorList>
    </citation>
    <scope>NUCLEOTIDE SEQUENCE [LARGE SCALE GENOMIC DNA]</scope>
    <source>
        <strain evidence="5">CGMCC 1.16306</strain>
    </source>
</reference>
<evidence type="ECO:0000259" key="3">
    <source>
        <dbReference type="Pfam" id="PF01467"/>
    </source>
</evidence>
<dbReference type="EMBL" id="JBHSFW010000023">
    <property type="protein sequence ID" value="MFC4620460.1"/>
    <property type="molecule type" value="Genomic_DNA"/>
</dbReference>
<keyword evidence="1" id="KW-0808">Transferase</keyword>
<dbReference type="RefSeq" id="WP_376847572.1">
    <property type="nucleotide sequence ID" value="NZ_JBHSFW010000023.1"/>
</dbReference>
<dbReference type="SUPFAM" id="SSF52374">
    <property type="entry name" value="Nucleotidylyl transferase"/>
    <property type="match status" value="1"/>
</dbReference>
<dbReference type="NCBIfam" id="TIGR00125">
    <property type="entry name" value="cyt_tran_rel"/>
    <property type="match status" value="1"/>
</dbReference>
<dbReference type="InterPro" id="IPR050385">
    <property type="entry name" value="Archaeal_FAD_synthase"/>
</dbReference>
<sequence>MNKNYVVGYTAGVFDLFHKGHLNLLKKAKEQCDYLIVAVSTDQLVMEYKNKTPIIPYEERKAIVESIRFVDMVVPQVHRDKIAAFEKYHFDVMFVGDDWKGSSVFESVDAYMRKRGGCVVYLPYTQNVSSTMLREVLNKIYSGEKGNVHL</sequence>
<evidence type="ECO:0000256" key="2">
    <source>
        <dbReference type="ARBA" id="ARBA00022695"/>
    </source>
</evidence>
<dbReference type="Pfam" id="PF01467">
    <property type="entry name" value="CTP_transf_like"/>
    <property type="match status" value="1"/>
</dbReference>
<organism evidence="4 5">
    <name type="scientific">Camelliibacillus cellulosilyticus</name>
    <dbReference type="NCBI Taxonomy" id="2174486"/>
    <lineage>
        <taxon>Bacteria</taxon>
        <taxon>Bacillati</taxon>
        <taxon>Bacillota</taxon>
        <taxon>Bacilli</taxon>
        <taxon>Bacillales</taxon>
        <taxon>Sporolactobacillaceae</taxon>
        <taxon>Camelliibacillus</taxon>
    </lineage>
</organism>
<feature type="domain" description="Cytidyltransferase-like" evidence="3">
    <location>
        <begin position="9"/>
        <end position="135"/>
    </location>
</feature>
<evidence type="ECO:0000313" key="5">
    <source>
        <dbReference type="Proteomes" id="UP001596022"/>
    </source>
</evidence>
<proteinExistence type="predicted"/>
<dbReference type="Proteomes" id="UP001596022">
    <property type="component" value="Unassembled WGS sequence"/>
</dbReference>
<protein>
    <submittedName>
        <fullName evidence="4">Adenylyltransferase/cytidyltransferase family protein</fullName>
    </submittedName>
</protein>
<evidence type="ECO:0000256" key="1">
    <source>
        <dbReference type="ARBA" id="ARBA00022679"/>
    </source>
</evidence>
<keyword evidence="5" id="KW-1185">Reference proteome</keyword>
<comment type="caution">
    <text evidence="4">The sequence shown here is derived from an EMBL/GenBank/DDBJ whole genome shotgun (WGS) entry which is preliminary data.</text>
</comment>
<dbReference type="PANTHER" id="PTHR43793:SF1">
    <property type="entry name" value="FAD SYNTHASE"/>
    <property type="match status" value="1"/>
</dbReference>
<dbReference type="Gene3D" id="3.40.50.620">
    <property type="entry name" value="HUPs"/>
    <property type="match status" value="1"/>
</dbReference>
<dbReference type="InterPro" id="IPR014729">
    <property type="entry name" value="Rossmann-like_a/b/a_fold"/>
</dbReference>
<name>A0ABV9GT62_9BACL</name>
<keyword evidence="2 4" id="KW-0548">Nucleotidyltransferase</keyword>
<evidence type="ECO:0000313" key="4">
    <source>
        <dbReference type="EMBL" id="MFC4620460.1"/>
    </source>
</evidence>
<dbReference type="PANTHER" id="PTHR43793">
    <property type="entry name" value="FAD SYNTHASE"/>
    <property type="match status" value="1"/>
</dbReference>
<accession>A0ABV9GT62</accession>